<sequence>MEEDLSQGNRYTTPIAPPHETLGVENELRRFAMNEYLETRKKQILVGTNEGVVDDDTPTDDLLLTNAVTENVAQDEIDKTRYLKETKSYINICSSARKMSAPEIDGGTNSLFTTGSDYYPIYPFAPYTLVTDSNGNPLEIDDNYFVNMSANINHIQFRLQDITFETEPVQVLTPGYSEIFDVFLPASGTNLTLDQLQSIMTTNLNLVASTGNPLNHSPDRYHMFTVEIVRHPTVNPDRASITVQCQGHFQFTMTFFSYGDLESTLIAKPIPASDAAYTIQNPISVFPYPNSYAINLDKAYSVVKAIRVITSEIPNSDTIINSYNNHFSFRLINKTFPPPTEDNPYSQNLRTSDGSLDWNLYIPYGNYTLAQLVAQMELLINNMLYGEAHVSNVFTITGDQTTNVFEIAVSTPYAFKWNFWANSAISWKNLYQMLGYQNPTTPSYVTKFTNLINTLVETQTISNPYKPIILRKSKTVWLQLNNYETIYDTGTQIKYFCKFSLDKTKDGDFAHDTYTPNVHVFVDGPIPVLQTIDVRMYDELGMPYNFNDIDHQFTLEIIHHVDRLMGNDYNSRRGVNDKSSYI</sequence>
<dbReference type="AlphaFoldDB" id="A0A6C0BMN4"/>
<name>A0A6C0BMN4_9ZZZZ</name>
<protein>
    <submittedName>
        <fullName evidence="1">Uncharacterized protein</fullName>
    </submittedName>
</protein>
<dbReference type="EMBL" id="MN739181">
    <property type="protein sequence ID" value="QHS92553.1"/>
    <property type="molecule type" value="Genomic_DNA"/>
</dbReference>
<reference evidence="1" key="1">
    <citation type="journal article" date="2020" name="Nature">
        <title>Giant virus diversity and host interactions through global metagenomics.</title>
        <authorList>
            <person name="Schulz F."/>
            <person name="Roux S."/>
            <person name="Paez-Espino D."/>
            <person name="Jungbluth S."/>
            <person name="Walsh D.A."/>
            <person name="Denef V.J."/>
            <person name="McMahon K.D."/>
            <person name="Konstantinidis K.T."/>
            <person name="Eloe-Fadrosh E.A."/>
            <person name="Kyrpides N.C."/>
            <person name="Woyke T."/>
        </authorList>
    </citation>
    <scope>NUCLEOTIDE SEQUENCE</scope>
    <source>
        <strain evidence="1">GVMAG-M-3300014204-73</strain>
    </source>
</reference>
<accession>A0A6C0BMN4</accession>
<proteinExistence type="predicted"/>
<organism evidence="1">
    <name type="scientific">viral metagenome</name>
    <dbReference type="NCBI Taxonomy" id="1070528"/>
    <lineage>
        <taxon>unclassified sequences</taxon>
        <taxon>metagenomes</taxon>
        <taxon>organismal metagenomes</taxon>
    </lineage>
</organism>
<evidence type="ECO:0000313" key="1">
    <source>
        <dbReference type="EMBL" id="QHS92553.1"/>
    </source>
</evidence>